<evidence type="ECO:0000313" key="1">
    <source>
        <dbReference type="EMBL" id="AOP33099.1"/>
    </source>
</evidence>
<dbReference type="Gene3D" id="3.30.530.20">
    <property type="match status" value="1"/>
</dbReference>
<dbReference type="EMBL" id="CP015217">
    <property type="protein sequence ID" value="AOP33099.1"/>
    <property type="molecule type" value="Genomic_DNA"/>
</dbReference>
<evidence type="ECO:0000313" key="2">
    <source>
        <dbReference type="Proteomes" id="UP000094197"/>
    </source>
</evidence>
<dbReference type="AlphaFoldDB" id="A0A1D7UU47"/>
<dbReference type="OrthoDB" id="9807923at2"/>
<reference evidence="1 2" key="1">
    <citation type="submission" date="2016-04" db="EMBL/GenBank/DDBJ databases">
        <title>Complete genome seqeunce of Leptospira alstonii serovar Room22.</title>
        <authorList>
            <person name="Nally J.E."/>
            <person name="Bayles D.O."/>
            <person name="Hurley D."/>
            <person name="Fanning S."/>
            <person name="McMahon B.J."/>
            <person name="Arent Z."/>
        </authorList>
    </citation>
    <scope>NUCLEOTIDE SEQUENCE [LARGE SCALE GENOMIC DNA]</scope>
    <source>
        <strain evidence="1 2">GWTS #1</strain>
    </source>
</reference>
<dbReference type="InterPro" id="IPR023393">
    <property type="entry name" value="START-like_dom_sf"/>
</dbReference>
<dbReference type="Pfam" id="PF10604">
    <property type="entry name" value="Polyketide_cyc2"/>
    <property type="match status" value="1"/>
</dbReference>
<proteinExistence type="predicted"/>
<organism evidence="1 2">
    <name type="scientific">Leptospira tipperaryensis</name>
    <dbReference type="NCBI Taxonomy" id="2564040"/>
    <lineage>
        <taxon>Bacteria</taxon>
        <taxon>Pseudomonadati</taxon>
        <taxon>Spirochaetota</taxon>
        <taxon>Spirochaetia</taxon>
        <taxon>Leptospirales</taxon>
        <taxon>Leptospiraceae</taxon>
        <taxon>Leptospira</taxon>
    </lineage>
</organism>
<keyword evidence="2" id="KW-1185">Reference proteome</keyword>
<name>A0A1D7UU47_9LEPT</name>
<dbReference type="InterPro" id="IPR019587">
    <property type="entry name" value="Polyketide_cyclase/dehydratase"/>
</dbReference>
<gene>
    <name evidence="1" type="ORF">A0128_04030</name>
</gene>
<sequence length="182" mass="20524">MSMFKLILLSIVGLLIVVIVILLVVAATKPDDFRYQRSISIQAPPEKVFPLISDFHTWAQWSPWEKIDPSMKKTYSGPTNGVGTTYEWEGNKDIGKGRMEITEANSPSKIIIKLDFLAPFEAHNMAEFTLAKNGDTTQVTWVMYGKNLFFSKVISIFLNMDAMIGKQFETGLENLKRIGEGK</sequence>
<dbReference type="CDD" id="cd07818">
    <property type="entry name" value="SRPBCC_1"/>
    <property type="match status" value="1"/>
</dbReference>
<dbReference type="RefSeq" id="WP_069606341.1">
    <property type="nucleotide sequence ID" value="NZ_CP015217.1"/>
</dbReference>
<dbReference type="KEGG" id="laj:A0128_04030"/>
<dbReference type="SUPFAM" id="SSF55961">
    <property type="entry name" value="Bet v1-like"/>
    <property type="match status" value="1"/>
</dbReference>
<protein>
    <submittedName>
        <fullName evidence="1">Polyketide cyclase</fullName>
    </submittedName>
</protein>
<dbReference type="Proteomes" id="UP000094197">
    <property type="component" value="Chromosome 1"/>
</dbReference>
<accession>A0A1D7UU47</accession>